<organism evidence="3 4">
    <name type="scientific">Cladosporium halotolerans</name>
    <dbReference type="NCBI Taxonomy" id="1052096"/>
    <lineage>
        <taxon>Eukaryota</taxon>
        <taxon>Fungi</taxon>
        <taxon>Dikarya</taxon>
        <taxon>Ascomycota</taxon>
        <taxon>Pezizomycotina</taxon>
        <taxon>Dothideomycetes</taxon>
        <taxon>Dothideomycetidae</taxon>
        <taxon>Cladosporiales</taxon>
        <taxon>Cladosporiaceae</taxon>
        <taxon>Cladosporium</taxon>
    </lineage>
</organism>
<reference evidence="3 4" key="1">
    <citation type="journal article" date="2020" name="Microbiol. Resour. Announc.">
        <title>Draft Genome Sequence of a Cladosporium Species Isolated from the Mesophotic Ascidian Didemnum maculosum.</title>
        <authorList>
            <person name="Gioti A."/>
            <person name="Siaperas R."/>
            <person name="Nikolaivits E."/>
            <person name="Le Goff G."/>
            <person name="Ouazzani J."/>
            <person name="Kotoulas G."/>
            <person name="Topakas E."/>
        </authorList>
    </citation>
    <scope>NUCLEOTIDE SEQUENCE [LARGE SCALE GENOMIC DNA]</scope>
    <source>
        <strain evidence="3 4">TM138-S3</strain>
    </source>
</reference>
<proteinExistence type="predicted"/>
<keyword evidence="2" id="KW-0812">Transmembrane</keyword>
<feature type="compositionally biased region" description="Polar residues" evidence="1">
    <location>
        <begin position="1"/>
        <end position="12"/>
    </location>
</feature>
<dbReference type="GeneID" id="96001623"/>
<feature type="transmembrane region" description="Helical" evidence="2">
    <location>
        <begin position="172"/>
        <end position="193"/>
    </location>
</feature>
<dbReference type="EMBL" id="JAAQHG020000001">
    <property type="protein sequence ID" value="KAL1590908.1"/>
    <property type="molecule type" value="Genomic_DNA"/>
</dbReference>
<comment type="caution">
    <text evidence="3">The sequence shown here is derived from an EMBL/GenBank/DDBJ whole genome shotgun (WGS) entry which is preliminary data.</text>
</comment>
<dbReference type="RefSeq" id="XP_069234013.1">
    <property type="nucleotide sequence ID" value="XM_069368785.1"/>
</dbReference>
<keyword evidence="2" id="KW-0472">Membrane</keyword>
<feature type="compositionally biased region" description="Low complexity" evidence="1">
    <location>
        <begin position="76"/>
        <end position="86"/>
    </location>
</feature>
<evidence type="ECO:0000256" key="2">
    <source>
        <dbReference type="SAM" id="Phobius"/>
    </source>
</evidence>
<feature type="region of interest" description="Disordered" evidence="1">
    <location>
        <begin position="1"/>
        <end position="149"/>
    </location>
</feature>
<feature type="transmembrane region" description="Helical" evidence="2">
    <location>
        <begin position="260"/>
        <end position="282"/>
    </location>
</feature>
<evidence type="ECO:0000256" key="1">
    <source>
        <dbReference type="SAM" id="MobiDB-lite"/>
    </source>
</evidence>
<dbReference type="Proteomes" id="UP000803884">
    <property type="component" value="Unassembled WGS sequence"/>
</dbReference>
<keyword evidence="2" id="KW-1133">Transmembrane helix</keyword>
<feature type="compositionally biased region" description="Basic and acidic residues" evidence="1">
    <location>
        <begin position="95"/>
        <end position="121"/>
    </location>
</feature>
<gene>
    <name evidence="3" type="ORF">WHR41_00179</name>
</gene>
<dbReference type="AlphaFoldDB" id="A0AB34L1D8"/>
<protein>
    <submittedName>
        <fullName evidence="3">Uncharacterized protein</fullName>
    </submittedName>
</protein>
<evidence type="ECO:0000313" key="4">
    <source>
        <dbReference type="Proteomes" id="UP000803884"/>
    </source>
</evidence>
<keyword evidence="4" id="KW-1185">Reference proteome</keyword>
<sequence>MSDQASSNSPYTASPRPVLVDPFASPATHPVGTPRYPEPTARLPARTSDHTYSDEALATTDLPSSRRAPSSPGHKSASMSSAGQSSTLTAMSSFDLEKNAAKDQERESRRSKRDSARDPEKAFYSAQSPRSHRSSRHSRRQSREDAVSATYSDVESEIDAGLALQEAKAMKILFFLSGPVVALSFLNLIWTLISLAITTLSQPVRLCARRITFGQQLASLLGPALNLQLKSIYTPLPPHANEDGVFHPGMLVFVHCVSPVLSIGVAVAAWVVAAYWLMAGIVGDPAGMDKRDDGRETVLGLRGWWENLMLKGINLE</sequence>
<feature type="compositionally biased region" description="Basic residues" evidence="1">
    <location>
        <begin position="130"/>
        <end position="140"/>
    </location>
</feature>
<name>A0AB34L1D8_9PEZI</name>
<evidence type="ECO:0000313" key="3">
    <source>
        <dbReference type="EMBL" id="KAL1590908.1"/>
    </source>
</evidence>
<accession>A0AB34L1D8</accession>